<comment type="caution">
    <text evidence="1">The sequence shown here is derived from an EMBL/GenBank/DDBJ whole genome shotgun (WGS) entry which is preliminary data.</text>
</comment>
<protein>
    <submittedName>
        <fullName evidence="1">Uncharacterized protein</fullName>
    </submittedName>
</protein>
<evidence type="ECO:0000313" key="2">
    <source>
        <dbReference type="Proteomes" id="UP001630127"/>
    </source>
</evidence>
<keyword evidence="2" id="KW-1185">Reference proteome</keyword>
<reference evidence="1 2" key="1">
    <citation type="submission" date="2024-11" db="EMBL/GenBank/DDBJ databases">
        <title>A near-complete genome assembly of Cinchona calisaya.</title>
        <authorList>
            <person name="Lian D.C."/>
            <person name="Zhao X.W."/>
            <person name="Wei L."/>
        </authorList>
    </citation>
    <scope>NUCLEOTIDE SEQUENCE [LARGE SCALE GENOMIC DNA]</scope>
    <source>
        <tissue evidence="1">Nenye</tissue>
    </source>
</reference>
<accession>A0ABD2Z2C9</accession>
<dbReference type="Proteomes" id="UP001630127">
    <property type="component" value="Unassembled WGS sequence"/>
</dbReference>
<dbReference type="AlphaFoldDB" id="A0ABD2Z2C9"/>
<gene>
    <name evidence="1" type="ORF">ACH5RR_025222</name>
</gene>
<evidence type="ECO:0000313" key="1">
    <source>
        <dbReference type="EMBL" id="KAL3512505.1"/>
    </source>
</evidence>
<organism evidence="1 2">
    <name type="scientific">Cinchona calisaya</name>
    <dbReference type="NCBI Taxonomy" id="153742"/>
    <lineage>
        <taxon>Eukaryota</taxon>
        <taxon>Viridiplantae</taxon>
        <taxon>Streptophyta</taxon>
        <taxon>Embryophyta</taxon>
        <taxon>Tracheophyta</taxon>
        <taxon>Spermatophyta</taxon>
        <taxon>Magnoliopsida</taxon>
        <taxon>eudicotyledons</taxon>
        <taxon>Gunneridae</taxon>
        <taxon>Pentapetalae</taxon>
        <taxon>asterids</taxon>
        <taxon>lamiids</taxon>
        <taxon>Gentianales</taxon>
        <taxon>Rubiaceae</taxon>
        <taxon>Cinchonoideae</taxon>
        <taxon>Cinchoneae</taxon>
        <taxon>Cinchona</taxon>
    </lineage>
</organism>
<proteinExistence type="predicted"/>
<name>A0ABD2Z2C9_9GENT</name>
<dbReference type="EMBL" id="JBJUIK010000011">
    <property type="protein sequence ID" value="KAL3512505.1"/>
    <property type="molecule type" value="Genomic_DNA"/>
</dbReference>
<sequence>MATVSTTIAATVSSTFILFQSLHSNALTNEAVGGLVRGGTQQVGHMAVQGLIGGTANPNGVGDGINILELLRDLFFN</sequence>